<dbReference type="Proteomes" id="UP000502297">
    <property type="component" value="Chromosome"/>
</dbReference>
<proteinExistence type="predicted"/>
<gene>
    <name evidence="2" type="ORF">G8E00_02665</name>
</gene>
<feature type="transmembrane region" description="Helical" evidence="1">
    <location>
        <begin position="28"/>
        <end position="49"/>
    </location>
</feature>
<dbReference type="EMBL" id="CP049801">
    <property type="protein sequence ID" value="QIO07405.1"/>
    <property type="molecule type" value="Genomic_DNA"/>
</dbReference>
<keyword evidence="1" id="KW-0472">Membrane</keyword>
<keyword evidence="1" id="KW-0812">Transmembrane</keyword>
<keyword evidence="3" id="KW-1185">Reference proteome</keyword>
<organism evidence="2 3">
    <name type="scientific">Acinetobacter shaoyimingii</name>
    <dbReference type="NCBI Taxonomy" id="2715164"/>
    <lineage>
        <taxon>Bacteria</taxon>
        <taxon>Pseudomonadati</taxon>
        <taxon>Pseudomonadota</taxon>
        <taxon>Gammaproteobacteria</taxon>
        <taxon>Moraxellales</taxon>
        <taxon>Moraxellaceae</taxon>
        <taxon>Acinetobacter</taxon>
    </lineage>
</organism>
<accession>A0A6G8RZW7</accession>
<dbReference type="KEGG" id="asha:G8E00_02665"/>
<reference evidence="2 3" key="1">
    <citation type="submission" date="2020-03" db="EMBL/GenBank/DDBJ databases">
        <authorList>
            <person name="Zhu W."/>
        </authorList>
    </citation>
    <scope>NUCLEOTIDE SEQUENCE [LARGE SCALE GENOMIC DNA]</scope>
    <source>
        <strain evidence="2 3">323-1</strain>
    </source>
</reference>
<evidence type="ECO:0000256" key="1">
    <source>
        <dbReference type="SAM" id="Phobius"/>
    </source>
</evidence>
<name>A0A6G8RZW7_9GAMM</name>
<dbReference type="AlphaFoldDB" id="A0A6G8RZW7"/>
<keyword evidence="1" id="KW-1133">Transmembrane helix</keyword>
<feature type="transmembrane region" description="Helical" evidence="1">
    <location>
        <begin position="6"/>
        <end position="23"/>
    </location>
</feature>
<protein>
    <submittedName>
        <fullName evidence="2">Uncharacterized protein</fullName>
    </submittedName>
</protein>
<evidence type="ECO:0000313" key="2">
    <source>
        <dbReference type="EMBL" id="QIO07405.1"/>
    </source>
</evidence>
<sequence>MLLVYLGLIIFIIGGIGFLIAAFKNSILWGFGCIFLAPVSLVFLVMYWQDTKNPFFLQLIGLAIIITGSMFMHT</sequence>
<evidence type="ECO:0000313" key="3">
    <source>
        <dbReference type="Proteomes" id="UP000502297"/>
    </source>
</evidence>
<feature type="transmembrane region" description="Helical" evidence="1">
    <location>
        <begin position="55"/>
        <end position="72"/>
    </location>
</feature>